<dbReference type="Proteomes" id="UP000549394">
    <property type="component" value="Unassembled WGS sequence"/>
</dbReference>
<feature type="region of interest" description="Disordered" evidence="2">
    <location>
        <begin position="866"/>
        <end position="885"/>
    </location>
</feature>
<dbReference type="EMBL" id="CAJFCJ010000035">
    <property type="protein sequence ID" value="CAD5126228.1"/>
    <property type="molecule type" value="Genomic_DNA"/>
</dbReference>
<dbReference type="AlphaFoldDB" id="A0A7I8WDS4"/>
<evidence type="ECO:0000259" key="3">
    <source>
        <dbReference type="PROSITE" id="PS50017"/>
    </source>
</evidence>
<keyword evidence="1" id="KW-0175">Coiled coil</keyword>
<dbReference type="SUPFAM" id="SSF47986">
    <property type="entry name" value="DEATH domain"/>
    <property type="match status" value="1"/>
</dbReference>
<dbReference type="SUPFAM" id="SSF52200">
    <property type="entry name" value="Toll/Interleukin receptor TIR domain"/>
    <property type="match status" value="2"/>
</dbReference>
<dbReference type="PROSITE" id="PS50017">
    <property type="entry name" value="DEATH_DOMAIN"/>
    <property type="match status" value="1"/>
</dbReference>
<accession>A0A7I8WDS4</accession>
<dbReference type="Gene3D" id="3.40.50.10140">
    <property type="entry name" value="Toll/interleukin-1 receptor homology (TIR) domain"/>
    <property type="match status" value="2"/>
</dbReference>
<feature type="region of interest" description="Disordered" evidence="2">
    <location>
        <begin position="757"/>
        <end position="816"/>
    </location>
</feature>
<sequence>MCNFLKEFLPPVIETIEKLKDQDDDIEIQVSADNVYSTYELTVKKKGNAERQLVDNFLAGDGTSLAKILEMYPRQSSYVHTNFQTILATVKNLPNHTIFQFMELVEKIIEHNPSIIDEEFLEYTLENLEGENSNFVLNVTYSLMSNRKDLFVNYHKRLANFIKSSHPNSIFVVSNLPQLAETEELATFYTNLIWEIFYKVKTEHRSFLLSALQGIVCKFKQPVAIYKDELLKLKDGPMVDQVQYIINVIEGRSLEGIANILDDHQDELENLDVRVTDNSGKIVELDSDLVKTKEKIENVKEDLEMMKNQVQKIEYNIENLDERVEKLSHMTLSHAPSWSRHLSDLMNKPSDNDWRLLALKLNYSVDDVRNWATQPDPCLSLIDEWFATNNTKEATFAILKNLKDMNRLDAAEIVENALESVKSIIEDKKVEMIEKPKVFISYQWGHQEEVKLLCKHLEQAGFKAWMDIGQMGGGDSLFQKIDDGIRSAQVILSCVSLKYAKSTNCCREINLSANLGKAIIPLLMEDLSWPPSGPLGPILAEYLYIKFYQKNEKNNNQNIFWHPEKFQELLMQLRFHLEPNMELIKKGSPYFGWTKHLKKEQHSNESEMLKGNSPPLFISYQWDNQKLVTTLCRSLLEKGFECWLDIAQMGGGDSLFDKIDNGVRRAKLIISCVTQKYSQSVNCKREIGLSSELGKPIVPVLLENIKWPPEGPMSKAFTDLKYINFSTVNDRNIGDSDEFMQLLHTIDFQLKAQRRDALSKKNKQSEEEKQQDNKLGENKEEMTQRKGENHDNERMKQASMENKLHTEEEKNREFEEKLKSRENMIKQLREEVLEVKQNNKDIDKELNKARLRWHLEEERKRIAQLRKEKENPTKEIKKSSTCLLL</sequence>
<feature type="compositionally biased region" description="Basic and acidic residues" evidence="2">
    <location>
        <begin position="866"/>
        <end position="878"/>
    </location>
</feature>
<reference evidence="5 6" key="1">
    <citation type="submission" date="2020-08" db="EMBL/GenBank/DDBJ databases">
        <authorList>
            <person name="Hejnol A."/>
        </authorList>
    </citation>
    <scope>NUCLEOTIDE SEQUENCE [LARGE SCALE GENOMIC DNA]</scope>
</reference>
<name>A0A7I8WDS4_9ANNE</name>
<dbReference type="InterPro" id="IPR000488">
    <property type="entry name" value="Death_dom"/>
</dbReference>
<dbReference type="InterPro" id="IPR011029">
    <property type="entry name" value="DEATH-like_dom_sf"/>
</dbReference>
<evidence type="ECO:0000313" key="6">
    <source>
        <dbReference type="Proteomes" id="UP000549394"/>
    </source>
</evidence>
<dbReference type="InterPro" id="IPR000157">
    <property type="entry name" value="TIR_dom"/>
</dbReference>
<protein>
    <submittedName>
        <fullName evidence="5">DgyrCDS14397</fullName>
    </submittedName>
</protein>
<dbReference type="Gene3D" id="1.20.5.340">
    <property type="match status" value="1"/>
</dbReference>
<organism evidence="5 6">
    <name type="scientific">Dimorphilus gyrociliatus</name>
    <dbReference type="NCBI Taxonomy" id="2664684"/>
    <lineage>
        <taxon>Eukaryota</taxon>
        <taxon>Metazoa</taxon>
        <taxon>Spiralia</taxon>
        <taxon>Lophotrochozoa</taxon>
        <taxon>Annelida</taxon>
        <taxon>Polychaeta</taxon>
        <taxon>Polychaeta incertae sedis</taxon>
        <taxon>Dinophilidae</taxon>
        <taxon>Dimorphilus</taxon>
    </lineage>
</organism>
<dbReference type="Pfam" id="PF00531">
    <property type="entry name" value="Death"/>
    <property type="match status" value="1"/>
</dbReference>
<dbReference type="Gene3D" id="1.10.533.10">
    <property type="entry name" value="Death Domain, Fas"/>
    <property type="match status" value="1"/>
</dbReference>
<keyword evidence="6" id="KW-1185">Reference proteome</keyword>
<dbReference type="InterPro" id="IPR035897">
    <property type="entry name" value="Toll_tir_struct_dom_sf"/>
</dbReference>
<evidence type="ECO:0000313" key="5">
    <source>
        <dbReference type="EMBL" id="CAD5126228.1"/>
    </source>
</evidence>
<proteinExistence type="predicted"/>
<dbReference type="PANTHER" id="PTHR47508">
    <property type="entry name" value="SAM DOMAIN-CONTAINING PROTEIN-RELATED"/>
    <property type="match status" value="1"/>
</dbReference>
<feature type="domain" description="TIR" evidence="4">
    <location>
        <begin position="434"/>
        <end position="568"/>
    </location>
</feature>
<comment type="caution">
    <text evidence="5">The sequence shown here is derived from an EMBL/GenBank/DDBJ whole genome shotgun (WGS) entry which is preliminary data.</text>
</comment>
<dbReference type="GO" id="GO:0007165">
    <property type="term" value="P:signal transduction"/>
    <property type="evidence" value="ECO:0007669"/>
    <property type="project" value="InterPro"/>
</dbReference>
<feature type="coiled-coil region" evidence="1">
    <location>
        <begin position="254"/>
        <end position="330"/>
    </location>
</feature>
<dbReference type="Pfam" id="PF13676">
    <property type="entry name" value="TIR_2"/>
    <property type="match status" value="2"/>
</dbReference>
<dbReference type="PANTHER" id="PTHR47508:SF1">
    <property type="entry name" value="NON-SPECIFIC SERINE_THREONINE PROTEIN KINASE"/>
    <property type="match status" value="1"/>
</dbReference>
<dbReference type="OrthoDB" id="6078042at2759"/>
<feature type="domain" description="Death" evidence="3">
    <location>
        <begin position="353"/>
        <end position="418"/>
    </location>
</feature>
<evidence type="ECO:0000256" key="1">
    <source>
        <dbReference type="SAM" id="Coils"/>
    </source>
</evidence>
<dbReference type="PROSITE" id="PS50104">
    <property type="entry name" value="TIR"/>
    <property type="match status" value="1"/>
</dbReference>
<gene>
    <name evidence="5" type="ORF">DGYR_LOCUS13482</name>
</gene>
<evidence type="ECO:0000256" key="2">
    <source>
        <dbReference type="SAM" id="MobiDB-lite"/>
    </source>
</evidence>
<evidence type="ECO:0000259" key="4">
    <source>
        <dbReference type="PROSITE" id="PS50104"/>
    </source>
</evidence>